<dbReference type="Pfam" id="PF13086">
    <property type="entry name" value="AAA_11"/>
    <property type="match status" value="1"/>
</dbReference>
<keyword evidence="11" id="KW-0866">Nonsense-mediated mRNA decay</keyword>
<dbReference type="Gene3D" id="2.40.30.230">
    <property type="match status" value="1"/>
</dbReference>
<dbReference type="GO" id="GO:0003724">
    <property type="term" value="F:RNA helicase activity"/>
    <property type="evidence" value="ECO:0007669"/>
    <property type="project" value="UniProtKB-EC"/>
</dbReference>
<evidence type="ECO:0000256" key="6">
    <source>
        <dbReference type="ARBA" id="ARBA00022771"/>
    </source>
</evidence>
<evidence type="ECO:0000256" key="14">
    <source>
        <dbReference type="ARBA" id="ARBA00055561"/>
    </source>
</evidence>
<dbReference type="GO" id="GO:0016787">
    <property type="term" value="F:hydrolase activity"/>
    <property type="evidence" value="ECO:0007669"/>
    <property type="project" value="UniProtKB-KW"/>
</dbReference>
<evidence type="ECO:0000256" key="4">
    <source>
        <dbReference type="ARBA" id="ARBA00022723"/>
    </source>
</evidence>
<keyword evidence="10" id="KW-0067">ATP-binding</keyword>
<dbReference type="InterPro" id="IPR045055">
    <property type="entry name" value="DNA2/NAM7-like"/>
</dbReference>
<keyword evidence="9 15" id="KW-0862">Zinc</keyword>
<comment type="similarity">
    <text evidence="2">Belongs to the DNA2/NAM7 helicase family.</text>
</comment>
<feature type="domain" description="Upf1" evidence="16">
    <location>
        <begin position="89"/>
        <end position="244"/>
    </location>
</feature>
<evidence type="ECO:0000256" key="12">
    <source>
        <dbReference type="ARBA" id="ARBA00048432"/>
    </source>
</evidence>
<dbReference type="InterPro" id="IPR003593">
    <property type="entry name" value="AAA+_ATPase"/>
</dbReference>
<dbReference type="CDD" id="cd21407">
    <property type="entry name" value="1B_UPF1-like"/>
    <property type="match status" value="1"/>
</dbReference>
<dbReference type="CDD" id="cd21400">
    <property type="entry name" value="ZBD_UPF1-like"/>
    <property type="match status" value="1"/>
</dbReference>
<keyword evidence="18" id="KW-1185">Reference proteome</keyword>
<evidence type="ECO:0000256" key="15">
    <source>
        <dbReference type="PROSITE-ProRule" id="PRU01341"/>
    </source>
</evidence>
<comment type="function">
    <text evidence="14">RNA-dependent helicase required for nonsense-mediated decay (NMD) of aberrant mRNAs containing premature stop codons and modulates the expression level of normal mRNAs. Also capable of unwinding double-stranded DNA and translocating on single-stranded DNA.</text>
</comment>
<dbReference type="InterPro" id="IPR047187">
    <property type="entry name" value="SF1_C_Upf1"/>
</dbReference>
<keyword evidence="3" id="KW-0963">Cytoplasm</keyword>
<dbReference type="Gene3D" id="3.40.50.300">
    <property type="entry name" value="P-loop containing nucleotide triphosphate hydrolases"/>
    <property type="match status" value="2"/>
</dbReference>
<evidence type="ECO:0000313" key="18">
    <source>
        <dbReference type="Proteomes" id="UP000053477"/>
    </source>
</evidence>
<keyword evidence="7" id="KW-0378">Hydrolase</keyword>
<evidence type="ECO:0000256" key="13">
    <source>
        <dbReference type="ARBA" id="ARBA00049390"/>
    </source>
</evidence>
<dbReference type="OrthoDB" id="6513042at2759"/>
<proteinExistence type="inferred from homology"/>
<dbReference type="InterPro" id="IPR040812">
    <property type="entry name" value="UPF1_1B_dom"/>
</dbReference>
<keyword evidence="4 15" id="KW-0479">Metal-binding</keyword>
<dbReference type="InterPro" id="IPR018999">
    <property type="entry name" value="UPF1_CH/ZBD"/>
</dbReference>
<evidence type="ECO:0000256" key="7">
    <source>
        <dbReference type="ARBA" id="ARBA00022801"/>
    </source>
</evidence>
<comment type="catalytic activity">
    <reaction evidence="12">
        <text>ATP + H2O = ADP + phosphate + H(+)</text>
        <dbReference type="Rhea" id="RHEA:13065"/>
        <dbReference type="ChEBI" id="CHEBI:15377"/>
        <dbReference type="ChEBI" id="CHEBI:15378"/>
        <dbReference type="ChEBI" id="CHEBI:30616"/>
        <dbReference type="ChEBI" id="CHEBI:43474"/>
        <dbReference type="ChEBI" id="CHEBI:456216"/>
        <dbReference type="EC" id="3.6.4.12"/>
    </reaction>
    <physiologicalReaction direction="left-to-right" evidence="12">
        <dbReference type="Rhea" id="RHEA:13066"/>
    </physiologicalReaction>
</comment>
<evidence type="ECO:0000256" key="9">
    <source>
        <dbReference type="ARBA" id="ARBA00022833"/>
    </source>
</evidence>
<dbReference type="InterPro" id="IPR027417">
    <property type="entry name" value="P-loop_NTPase"/>
</dbReference>
<evidence type="ECO:0000259" key="16">
    <source>
        <dbReference type="PROSITE" id="PS51997"/>
    </source>
</evidence>
<dbReference type="GO" id="GO:0005737">
    <property type="term" value="C:cytoplasm"/>
    <property type="evidence" value="ECO:0007669"/>
    <property type="project" value="UniProtKB-SubCell"/>
</dbReference>
<dbReference type="GO" id="GO:0008270">
    <property type="term" value="F:zinc ion binding"/>
    <property type="evidence" value="ECO:0007669"/>
    <property type="project" value="UniProtKB-UniRule"/>
</dbReference>
<dbReference type="AlphaFoldDB" id="A0A0H2SBY1"/>
<dbReference type="Pfam" id="PF18141">
    <property type="entry name" value="UPF1_1B_dom"/>
    <property type="match status" value="1"/>
</dbReference>
<comment type="subcellular location">
    <subcellularLocation>
        <location evidence="1">Cytoplasm</location>
    </subcellularLocation>
</comment>
<dbReference type="FunFam" id="3.40.50.300:FF:000097">
    <property type="entry name" value="Regulator of nonsense transcripts 1"/>
    <property type="match status" value="1"/>
</dbReference>
<keyword evidence="8 17" id="KW-0347">Helicase</keyword>
<dbReference type="InterPro" id="IPR041679">
    <property type="entry name" value="DNA2/NAM7-like_C"/>
</dbReference>
<evidence type="ECO:0000256" key="2">
    <source>
        <dbReference type="ARBA" id="ARBA00007913"/>
    </source>
</evidence>
<reference evidence="17 18" key="1">
    <citation type="submission" date="2015-04" db="EMBL/GenBank/DDBJ databases">
        <title>Complete genome sequence of Schizopora paradoxa KUC8140, a cosmopolitan wood degrader in East Asia.</title>
        <authorList>
            <consortium name="DOE Joint Genome Institute"/>
            <person name="Min B."/>
            <person name="Park H."/>
            <person name="Jang Y."/>
            <person name="Kim J.-J."/>
            <person name="Kim K.H."/>
            <person name="Pangilinan J."/>
            <person name="Lipzen A."/>
            <person name="Riley R."/>
            <person name="Grigoriev I.V."/>
            <person name="Spatafora J.W."/>
            <person name="Choi I.-G."/>
        </authorList>
    </citation>
    <scope>NUCLEOTIDE SEQUENCE [LARGE SCALE GENOMIC DNA]</scope>
    <source>
        <strain evidence="17 18">KUC8140</strain>
    </source>
</reference>
<evidence type="ECO:0000256" key="10">
    <source>
        <dbReference type="ARBA" id="ARBA00022840"/>
    </source>
</evidence>
<dbReference type="GO" id="GO:0000184">
    <property type="term" value="P:nuclear-transcribed mRNA catabolic process, nonsense-mediated decay"/>
    <property type="evidence" value="ECO:0007669"/>
    <property type="project" value="UniProtKB-KW"/>
</dbReference>
<dbReference type="CDD" id="cd18808">
    <property type="entry name" value="SF1_C_Upf1"/>
    <property type="match status" value="1"/>
</dbReference>
<evidence type="ECO:0000256" key="11">
    <source>
        <dbReference type="ARBA" id="ARBA00023161"/>
    </source>
</evidence>
<dbReference type="InParanoid" id="A0A0H2SBY1"/>
<dbReference type="GO" id="GO:0003678">
    <property type="term" value="F:DNA helicase activity"/>
    <property type="evidence" value="ECO:0007669"/>
    <property type="project" value="UniProtKB-EC"/>
</dbReference>
<dbReference type="Proteomes" id="UP000053477">
    <property type="component" value="Unassembled WGS sequence"/>
</dbReference>
<keyword evidence="5" id="KW-0547">Nucleotide-binding</keyword>
<feature type="region of interest" description="C3H" evidence="15">
    <location>
        <begin position="97"/>
        <end position="129"/>
    </location>
</feature>
<evidence type="ECO:0000256" key="8">
    <source>
        <dbReference type="ARBA" id="ARBA00022806"/>
    </source>
</evidence>
<dbReference type="Gene3D" id="6.10.140.1240">
    <property type="match status" value="1"/>
</dbReference>
<dbReference type="STRING" id="27342.A0A0H2SBY1"/>
<accession>A0A0H2SBY1</accession>
<comment type="catalytic activity">
    <reaction evidence="13">
        <text>ATP + H2O = ADP + phosphate + H(+)</text>
        <dbReference type="Rhea" id="RHEA:13065"/>
        <dbReference type="ChEBI" id="CHEBI:15377"/>
        <dbReference type="ChEBI" id="CHEBI:15378"/>
        <dbReference type="ChEBI" id="CHEBI:30616"/>
        <dbReference type="ChEBI" id="CHEBI:43474"/>
        <dbReference type="ChEBI" id="CHEBI:456216"/>
        <dbReference type="EC" id="3.6.4.13"/>
    </reaction>
    <physiologicalReaction direction="left-to-right" evidence="13">
        <dbReference type="Rhea" id="RHEA:13066"/>
    </physiologicalReaction>
</comment>
<keyword evidence="6 15" id="KW-0863">Zinc-finger</keyword>
<gene>
    <name evidence="17" type="ORF">SCHPADRAFT_885634</name>
</gene>
<dbReference type="GO" id="GO:0005524">
    <property type="term" value="F:ATP binding"/>
    <property type="evidence" value="ECO:0007669"/>
    <property type="project" value="UniProtKB-KW"/>
</dbReference>
<dbReference type="Pfam" id="PF09416">
    <property type="entry name" value="UPF1_Zn_bind"/>
    <property type="match status" value="1"/>
</dbReference>
<organism evidence="17 18">
    <name type="scientific">Schizopora paradoxa</name>
    <dbReference type="NCBI Taxonomy" id="27342"/>
    <lineage>
        <taxon>Eukaryota</taxon>
        <taxon>Fungi</taxon>
        <taxon>Dikarya</taxon>
        <taxon>Basidiomycota</taxon>
        <taxon>Agaricomycotina</taxon>
        <taxon>Agaricomycetes</taxon>
        <taxon>Hymenochaetales</taxon>
        <taxon>Schizoporaceae</taxon>
        <taxon>Schizopora</taxon>
    </lineage>
</organism>
<dbReference type="Pfam" id="PF13087">
    <property type="entry name" value="AAA_12"/>
    <property type="match status" value="1"/>
</dbReference>
<dbReference type="SUPFAM" id="SSF52540">
    <property type="entry name" value="P-loop containing nucleoside triphosphate hydrolases"/>
    <property type="match status" value="1"/>
</dbReference>
<feature type="region of interest" description="C4" evidence="15">
    <location>
        <begin position="157"/>
        <end position="187"/>
    </location>
</feature>
<dbReference type="PANTHER" id="PTHR10887:SF364">
    <property type="entry name" value="REGULATOR OF NONSENSE TRANSCRIPTS 1"/>
    <property type="match status" value="1"/>
</dbReference>
<dbReference type="CDD" id="cd18039">
    <property type="entry name" value="DEXXQc_UPF1"/>
    <property type="match status" value="1"/>
</dbReference>
<dbReference type="InterPro" id="IPR041677">
    <property type="entry name" value="DNA2/NAM7_AAA_11"/>
</dbReference>
<evidence type="ECO:0000256" key="3">
    <source>
        <dbReference type="ARBA" id="ARBA00022490"/>
    </source>
</evidence>
<evidence type="ECO:0000256" key="5">
    <source>
        <dbReference type="ARBA" id="ARBA00022741"/>
    </source>
</evidence>
<dbReference type="PROSITE" id="PS51997">
    <property type="entry name" value="UPF1_CH_RICH"/>
    <property type="match status" value="1"/>
</dbReference>
<protein>
    <submittedName>
        <fullName evidence="17">ATP dependent helicase</fullName>
    </submittedName>
</protein>
<feature type="region of interest" description="CC/SHH/C" evidence="15">
    <location>
        <begin position="111"/>
        <end position="139"/>
    </location>
</feature>
<dbReference type="EMBL" id="KQ085888">
    <property type="protein sequence ID" value="KLO19238.1"/>
    <property type="molecule type" value="Genomic_DNA"/>
</dbReference>
<evidence type="ECO:0000313" key="17">
    <source>
        <dbReference type="EMBL" id="KLO19238.1"/>
    </source>
</evidence>
<evidence type="ECO:0000256" key="1">
    <source>
        <dbReference type="ARBA" id="ARBA00004496"/>
    </source>
</evidence>
<dbReference type="SMART" id="SM00382">
    <property type="entry name" value="AAA"/>
    <property type="match status" value="1"/>
</dbReference>
<sequence length="1131" mass="125527">MDSFDNFQYDSSSSYGGIPIVDDTSSVVSGFTNNTQDGLTSELSQLSLSSDSRDFSGRAHDDSAHALGKTAVVDEDMEGVLDDLKDEGTIELPPHACSYCGIHSPASVVKCLICQKWFCNSRGNTSASHIVNHLVRAKHKEVVLHAESPLGETTPECYNCGSKNVFMLGFIPAKSDTVVVLLCRQPCSAISKDISWNAALWAPLIDDRSFLSWLVKPPSEAEQLRSRQISFAQINRLEDLWRENANATLEDLEKPGVDDEPQPILIKYEDAYQYQNIFGPLVKIEADYDKKLKESQTQTDITIRWDLGLNHKRVAWFTLPKLESGEVRLAVGDELRLRYQGELHKAWEGVGHVLKIPNNISDEIGLELRKTEGVPVDVTHNFAADFVWKSTSFDRMQTAMKTFAVDEKSVSGYIYHKLLGHDLEPQPVRTQMPKRFSAPGLPELNHSQMYAVKSVLQKPLSLIQGPPGTGKTVTSASIVYHLAKMNAGQVLVCAPSNVAVDQLTEKIHATGLKVVRLTAKSREALDSSVAFLTLHRQVANSTTHVELQKLIQLKNEQGELSSNDERKYKTLIRQCEKEILGMADVICATLSKLKFKTVLIDEATQAAEPAKFACKLNLFIPLECMIPLVLGCKQVVLVGDHQQLGPVIMNKKAARAGLTQSLFERLVVLGNRPIRLQVQYRMHPCLSEFPSNMFYEGTLQNGVTAPERLRKNVDFPWPVPDTPMFFYQNLGQEEISSSGTSFLNRTEASNVEKIVTKFFKSGVVPGQIGVVTPYEGQRSYIVNYMQFNGSLKKDLYKEIEVASVDAFQGREKDYIILSCVRSNEHQGIGFLNDPRRLNVALTRAKYGVVILGNPKVLSKHPLWHYLLTHYKEKNCLVEGPLNNLQPSMIQFSKPRRTLNKSMDQFKRHEVSAREYLSTSTMASDARRSGTPSRFDASFYRTHDPMGYIPSDMQSLRSQATYSSGLPMFAATGGPFGQGMQRSTNGGKRSVYGGYASSIISQDIGAGSVADTGSVLGGPSERASSIAYSQSDRLRRRGSLSSMAGGSDMGSISQFDYKSQEDLDDMKSHLKERLQRRDLLQAPAPDFSTGTFLKSGLRFTRRDALITPMEHECQGIVGDGECLLCGGFNKGC</sequence>
<dbReference type="PANTHER" id="PTHR10887">
    <property type="entry name" value="DNA2/NAM7 HELICASE FAMILY"/>
    <property type="match status" value="1"/>
</dbReference>
<dbReference type="FunCoup" id="A0A0H2SBY1">
    <property type="interactions" value="989"/>
</dbReference>
<dbReference type="GO" id="GO:0003723">
    <property type="term" value="F:RNA binding"/>
    <property type="evidence" value="ECO:0007669"/>
    <property type="project" value="InterPro"/>
</dbReference>
<name>A0A0H2SBY1_9AGAM</name>